<dbReference type="GO" id="GO:0008408">
    <property type="term" value="F:3'-5' exonuclease activity"/>
    <property type="evidence" value="ECO:0007669"/>
    <property type="project" value="InterPro"/>
</dbReference>
<dbReference type="InterPro" id="IPR036397">
    <property type="entry name" value="RNaseH_sf"/>
</dbReference>
<dbReference type="GO" id="GO:0003676">
    <property type="term" value="F:nucleic acid binding"/>
    <property type="evidence" value="ECO:0007669"/>
    <property type="project" value="InterPro"/>
</dbReference>
<organism evidence="2">
    <name type="scientific">marine sediment metagenome</name>
    <dbReference type="NCBI Taxonomy" id="412755"/>
    <lineage>
        <taxon>unclassified sequences</taxon>
        <taxon>metagenomes</taxon>
        <taxon>ecological metagenomes</taxon>
    </lineage>
</organism>
<dbReference type="EMBL" id="BARV01007568">
    <property type="protein sequence ID" value="GAI09746.1"/>
    <property type="molecule type" value="Genomic_DNA"/>
</dbReference>
<dbReference type="AlphaFoldDB" id="X1LVA1"/>
<evidence type="ECO:0000259" key="1">
    <source>
        <dbReference type="Pfam" id="PF01612"/>
    </source>
</evidence>
<accession>X1LVA1</accession>
<dbReference type="Gene3D" id="3.30.420.10">
    <property type="entry name" value="Ribonuclease H-like superfamily/Ribonuclease H"/>
    <property type="match status" value="1"/>
</dbReference>
<sequence length="201" mass="23602">MLSNIAWNKKSALQYINEIRNLGKEFLAVDIETSGVRFHPDTQICGISVAFKRTDNNNSCYYFPIKHKSEDYKKNLNKSVIEELMKFICNEAHNLVFHNAKFDVKLIQRDYEEIKGTIHDSMIYASIQSFRKLKLSELVTTLFPQDWSNKLILQQTVDEYRRSLHIDDFSEIPISLLGTYCCQDASNTLDIYYKLYENFKD</sequence>
<dbReference type="InterPro" id="IPR012337">
    <property type="entry name" value="RNaseH-like_sf"/>
</dbReference>
<dbReference type="InterPro" id="IPR002562">
    <property type="entry name" value="3'-5'_exonuclease_dom"/>
</dbReference>
<dbReference type="GO" id="GO:0006139">
    <property type="term" value="P:nucleobase-containing compound metabolic process"/>
    <property type="evidence" value="ECO:0007669"/>
    <property type="project" value="InterPro"/>
</dbReference>
<evidence type="ECO:0000313" key="2">
    <source>
        <dbReference type="EMBL" id="GAI09746.1"/>
    </source>
</evidence>
<dbReference type="SUPFAM" id="SSF53098">
    <property type="entry name" value="Ribonuclease H-like"/>
    <property type="match status" value="1"/>
</dbReference>
<feature type="domain" description="3'-5' exonuclease" evidence="1">
    <location>
        <begin position="13"/>
        <end position="196"/>
    </location>
</feature>
<protein>
    <recommendedName>
        <fullName evidence="1">3'-5' exonuclease domain-containing protein</fullName>
    </recommendedName>
</protein>
<comment type="caution">
    <text evidence="2">The sequence shown here is derived from an EMBL/GenBank/DDBJ whole genome shotgun (WGS) entry which is preliminary data.</text>
</comment>
<dbReference type="Pfam" id="PF01612">
    <property type="entry name" value="DNA_pol_A_exo1"/>
    <property type="match status" value="1"/>
</dbReference>
<proteinExistence type="predicted"/>
<gene>
    <name evidence="2" type="ORF">S06H3_15383</name>
</gene>
<name>X1LVA1_9ZZZZ</name>
<reference evidence="2" key="1">
    <citation type="journal article" date="2014" name="Front. Microbiol.">
        <title>High frequency of phylogenetically diverse reductive dehalogenase-homologous genes in deep subseafloor sedimentary metagenomes.</title>
        <authorList>
            <person name="Kawai M."/>
            <person name="Futagami T."/>
            <person name="Toyoda A."/>
            <person name="Takaki Y."/>
            <person name="Nishi S."/>
            <person name="Hori S."/>
            <person name="Arai W."/>
            <person name="Tsubouchi T."/>
            <person name="Morono Y."/>
            <person name="Uchiyama I."/>
            <person name="Ito T."/>
            <person name="Fujiyama A."/>
            <person name="Inagaki F."/>
            <person name="Takami H."/>
        </authorList>
    </citation>
    <scope>NUCLEOTIDE SEQUENCE</scope>
    <source>
        <strain evidence="2">Expedition CK06-06</strain>
    </source>
</reference>